<evidence type="ECO:0008006" key="2">
    <source>
        <dbReference type="Google" id="ProtNLM"/>
    </source>
</evidence>
<dbReference type="InterPro" id="IPR011042">
    <property type="entry name" value="6-blade_b-propeller_TolB-like"/>
</dbReference>
<dbReference type="SUPFAM" id="SSF82171">
    <property type="entry name" value="DPP6 N-terminal domain-like"/>
    <property type="match status" value="1"/>
</dbReference>
<evidence type="ECO:0000313" key="1">
    <source>
        <dbReference type="EMBL" id="GAG47878.1"/>
    </source>
</evidence>
<proteinExistence type="predicted"/>
<gene>
    <name evidence="1" type="ORF">S01H1_85158</name>
</gene>
<dbReference type="Pfam" id="PF07676">
    <property type="entry name" value="PD40"/>
    <property type="match status" value="1"/>
</dbReference>
<accession>X0YGY4</accession>
<sequence>GTIKTIPLSGGTPTVVTEVKNAYAISSLAWSPDGTKIVYDYDGKSIQVVSLEDGTTSEIKTGLEDVKPFHVSWSRDGEKIAFGAYRKGEEAFWLMDNFLPLSQP</sequence>
<comment type="caution">
    <text evidence="1">The sequence shown here is derived from an EMBL/GenBank/DDBJ whole genome shotgun (WGS) entry which is preliminary data.</text>
</comment>
<dbReference type="InterPro" id="IPR011659">
    <property type="entry name" value="WD40"/>
</dbReference>
<reference evidence="1" key="1">
    <citation type="journal article" date="2014" name="Front. Microbiol.">
        <title>High frequency of phylogenetically diverse reductive dehalogenase-homologous genes in deep subseafloor sedimentary metagenomes.</title>
        <authorList>
            <person name="Kawai M."/>
            <person name="Futagami T."/>
            <person name="Toyoda A."/>
            <person name="Takaki Y."/>
            <person name="Nishi S."/>
            <person name="Hori S."/>
            <person name="Arai W."/>
            <person name="Tsubouchi T."/>
            <person name="Morono Y."/>
            <person name="Uchiyama I."/>
            <person name="Ito T."/>
            <person name="Fujiyama A."/>
            <person name="Inagaki F."/>
            <person name="Takami H."/>
        </authorList>
    </citation>
    <scope>NUCLEOTIDE SEQUENCE</scope>
    <source>
        <strain evidence="1">Expedition CK06-06</strain>
    </source>
</reference>
<organism evidence="1">
    <name type="scientific">marine sediment metagenome</name>
    <dbReference type="NCBI Taxonomy" id="412755"/>
    <lineage>
        <taxon>unclassified sequences</taxon>
        <taxon>metagenomes</taxon>
        <taxon>ecological metagenomes</taxon>
    </lineage>
</organism>
<feature type="non-terminal residue" evidence="1">
    <location>
        <position position="1"/>
    </location>
</feature>
<feature type="non-terminal residue" evidence="1">
    <location>
        <position position="104"/>
    </location>
</feature>
<dbReference type="Gene3D" id="2.120.10.30">
    <property type="entry name" value="TolB, C-terminal domain"/>
    <property type="match status" value="1"/>
</dbReference>
<protein>
    <recommendedName>
        <fullName evidence="2">Dipeptidylpeptidase IV N-terminal domain-containing protein</fullName>
    </recommendedName>
</protein>
<dbReference type="EMBL" id="BARS01058373">
    <property type="protein sequence ID" value="GAG47878.1"/>
    <property type="molecule type" value="Genomic_DNA"/>
</dbReference>
<name>X0YGY4_9ZZZZ</name>
<dbReference type="AlphaFoldDB" id="X0YGY4"/>